<dbReference type="Pfam" id="PF11014">
    <property type="entry name" value="DUF2852"/>
    <property type="match status" value="1"/>
</dbReference>
<evidence type="ECO:0000256" key="1">
    <source>
        <dbReference type="SAM" id="MobiDB-lite"/>
    </source>
</evidence>
<keyword evidence="2" id="KW-0472">Membrane</keyword>
<dbReference type="InterPro" id="IPR021273">
    <property type="entry name" value="DUF2852"/>
</dbReference>
<gene>
    <name evidence="3" type="ORF">PHA8399_04225</name>
</gene>
<name>A0A0P1HET0_9RHOB</name>
<sequence length="153" mass="17610">MTSFTPTAPHTPVQGWFSRSEAWLDSKGKGAWIAVMVLGFVFFWPVGLALLFYMIWSKRMFSKFSCSHKSKTWARHGFSAMKPSGNSAFDAYKADTLRRLEQEQHDFEAFLERLRDAKDKAEFDQFMDDRARTADHGDDAEDEDEAGGEPKRR</sequence>
<feature type="transmembrane region" description="Helical" evidence="2">
    <location>
        <begin position="31"/>
        <end position="55"/>
    </location>
</feature>
<dbReference type="AlphaFoldDB" id="A0A0P1HET0"/>
<evidence type="ECO:0000313" key="4">
    <source>
        <dbReference type="Proteomes" id="UP000051326"/>
    </source>
</evidence>
<accession>A0A0P1HET0</accession>
<keyword evidence="2" id="KW-1133">Transmembrane helix</keyword>
<organism evidence="3 4">
    <name type="scientific">Leisingera aquaemixtae</name>
    <dbReference type="NCBI Taxonomy" id="1396826"/>
    <lineage>
        <taxon>Bacteria</taxon>
        <taxon>Pseudomonadati</taxon>
        <taxon>Pseudomonadota</taxon>
        <taxon>Alphaproteobacteria</taxon>
        <taxon>Rhodobacterales</taxon>
        <taxon>Roseobacteraceae</taxon>
        <taxon>Leisingera</taxon>
    </lineage>
</organism>
<dbReference type="RefSeq" id="WP_058288024.1">
    <property type="nucleotide sequence ID" value="NZ_CYSR01000040.1"/>
</dbReference>
<proteinExistence type="predicted"/>
<evidence type="ECO:0008006" key="5">
    <source>
        <dbReference type="Google" id="ProtNLM"/>
    </source>
</evidence>
<evidence type="ECO:0000313" key="3">
    <source>
        <dbReference type="EMBL" id="CUI02064.1"/>
    </source>
</evidence>
<dbReference type="Proteomes" id="UP000051326">
    <property type="component" value="Unassembled WGS sequence"/>
</dbReference>
<feature type="compositionally biased region" description="Acidic residues" evidence="1">
    <location>
        <begin position="138"/>
        <end position="147"/>
    </location>
</feature>
<feature type="compositionally biased region" description="Basic and acidic residues" evidence="1">
    <location>
        <begin position="125"/>
        <end position="137"/>
    </location>
</feature>
<protein>
    <recommendedName>
        <fullName evidence="5">DUF2852 domain-containing protein</fullName>
    </recommendedName>
</protein>
<dbReference type="STRING" id="1396826.PHA8399_04225"/>
<dbReference type="EMBL" id="CYSR01000040">
    <property type="protein sequence ID" value="CUI02064.1"/>
    <property type="molecule type" value="Genomic_DNA"/>
</dbReference>
<keyword evidence="2" id="KW-0812">Transmembrane</keyword>
<evidence type="ECO:0000256" key="2">
    <source>
        <dbReference type="SAM" id="Phobius"/>
    </source>
</evidence>
<reference evidence="3 4" key="1">
    <citation type="submission" date="2015-09" db="EMBL/GenBank/DDBJ databases">
        <authorList>
            <consortium name="Swine Surveillance"/>
        </authorList>
    </citation>
    <scope>NUCLEOTIDE SEQUENCE [LARGE SCALE GENOMIC DNA]</scope>
    <source>
        <strain evidence="3 4">CECT 8399</strain>
    </source>
</reference>
<feature type="region of interest" description="Disordered" evidence="1">
    <location>
        <begin position="125"/>
        <end position="153"/>
    </location>
</feature>